<protein>
    <recommendedName>
        <fullName evidence="3">Histone-lysine N-methyltransferase SETMAR</fullName>
    </recommendedName>
</protein>
<name>A0ABQ8SQJ9_PERAM</name>
<evidence type="ECO:0000313" key="1">
    <source>
        <dbReference type="EMBL" id="KAJ4436006.1"/>
    </source>
</evidence>
<comment type="caution">
    <text evidence="1">The sequence shown here is derived from an EMBL/GenBank/DDBJ whole genome shotgun (WGS) entry which is preliminary data.</text>
</comment>
<organism evidence="1 2">
    <name type="scientific">Periplaneta americana</name>
    <name type="common">American cockroach</name>
    <name type="synonym">Blatta americana</name>
    <dbReference type="NCBI Taxonomy" id="6978"/>
    <lineage>
        <taxon>Eukaryota</taxon>
        <taxon>Metazoa</taxon>
        <taxon>Ecdysozoa</taxon>
        <taxon>Arthropoda</taxon>
        <taxon>Hexapoda</taxon>
        <taxon>Insecta</taxon>
        <taxon>Pterygota</taxon>
        <taxon>Neoptera</taxon>
        <taxon>Polyneoptera</taxon>
        <taxon>Dictyoptera</taxon>
        <taxon>Blattodea</taxon>
        <taxon>Blattoidea</taxon>
        <taxon>Blattidae</taxon>
        <taxon>Blattinae</taxon>
        <taxon>Periplaneta</taxon>
    </lineage>
</organism>
<reference evidence="1 2" key="1">
    <citation type="journal article" date="2022" name="Allergy">
        <title>Genome assembly and annotation of Periplaneta americana reveal a comprehensive cockroach allergen profile.</title>
        <authorList>
            <person name="Wang L."/>
            <person name="Xiong Q."/>
            <person name="Saelim N."/>
            <person name="Wang L."/>
            <person name="Nong W."/>
            <person name="Wan A.T."/>
            <person name="Shi M."/>
            <person name="Liu X."/>
            <person name="Cao Q."/>
            <person name="Hui J.H.L."/>
            <person name="Sookrung N."/>
            <person name="Leung T.F."/>
            <person name="Tungtrongchitr A."/>
            <person name="Tsui S.K.W."/>
        </authorList>
    </citation>
    <scope>NUCLEOTIDE SEQUENCE [LARGE SCALE GENOMIC DNA]</scope>
    <source>
        <strain evidence="1">PWHHKU_190912</strain>
    </source>
</reference>
<dbReference type="Proteomes" id="UP001148838">
    <property type="component" value="Unassembled WGS sequence"/>
</dbReference>
<proteinExistence type="predicted"/>
<gene>
    <name evidence="1" type="ORF">ANN_18630</name>
</gene>
<keyword evidence="2" id="KW-1185">Reference proteome</keyword>
<dbReference type="PANTHER" id="PTHR46060:SF1">
    <property type="entry name" value="MARINER MOS1 TRANSPOSASE-LIKE PROTEIN"/>
    <property type="match status" value="1"/>
</dbReference>
<sequence>MNRQHQFSMVSEAQIGGLWYEIVGAVDGTKLRMVGGAGGLLDSSCETYDPKSLLEIVETVLILWKMGLVSQQETWSSLLLAAHRFDLADHKICGRQRRGMLSHGIVLLHDNARPYTAAATRDLLEQFLWELFDHLLYSPDLASSDFHLFTKLKEFLSGKCFGSDDELKNVVNNWLKGLAADDYNMGILKLVDRYENV</sequence>
<accession>A0ABQ8SQJ9</accession>
<dbReference type="InterPro" id="IPR036397">
    <property type="entry name" value="RNaseH_sf"/>
</dbReference>
<evidence type="ECO:0008006" key="3">
    <source>
        <dbReference type="Google" id="ProtNLM"/>
    </source>
</evidence>
<dbReference type="Gene3D" id="3.30.420.10">
    <property type="entry name" value="Ribonuclease H-like superfamily/Ribonuclease H"/>
    <property type="match status" value="1"/>
</dbReference>
<dbReference type="PANTHER" id="PTHR46060">
    <property type="entry name" value="MARINER MOS1 TRANSPOSASE-LIKE PROTEIN"/>
    <property type="match status" value="1"/>
</dbReference>
<dbReference type="InterPro" id="IPR052709">
    <property type="entry name" value="Transposase-MT_Hybrid"/>
</dbReference>
<evidence type="ECO:0000313" key="2">
    <source>
        <dbReference type="Proteomes" id="UP001148838"/>
    </source>
</evidence>
<dbReference type="EMBL" id="JAJSOF020000023">
    <property type="protein sequence ID" value="KAJ4436006.1"/>
    <property type="molecule type" value="Genomic_DNA"/>
</dbReference>